<evidence type="ECO:0000256" key="1">
    <source>
        <dbReference type="SAM" id="Phobius"/>
    </source>
</evidence>
<keyword evidence="3" id="KW-1185">Reference proteome</keyword>
<accession>A0A6G0TQZ4</accession>
<proteinExistence type="predicted"/>
<dbReference type="AlphaFoldDB" id="A0A6G0TQZ4"/>
<gene>
    <name evidence="2" type="ORF">AGLY_006971</name>
</gene>
<keyword evidence="1" id="KW-0812">Transmembrane</keyword>
<feature type="transmembrane region" description="Helical" evidence="1">
    <location>
        <begin position="99"/>
        <end position="119"/>
    </location>
</feature>
<dbReference type="EMBL" id="VYZN01000021">
    <property type="protein sequence ID" value="KAE9536738.1"/>
    <property type="molecule type" value="Genomic_DNA"/>
</dbReference>
<protein>
    <submittedName>
        <fullName evidence="2">Uncharacterized protein</fullName>
    </submittedName>
</protein>
<keyword evidence="1" id="KW-0472">Membrane</keyword>
<keyword evidence="1" id="KW-1133">Transmembrane helix</keyword>
<sequence>MYFLCVLKNILIASCQMNFIFTRNINCGQTHPKEKLLTEGSCPTPSTKLSRNGCRLECHLIIYYNSIMHNAVCFTAAKIEFIFFQKRIPILDSERSDECIDFTMMYIFFLFVFVSVYSITSRNNASISNFGSGFRWKSKYPWCIIEEKSKHFPTVFKKSRKTKKKTEKREFLRKISFRPNRFFYMVTTEIFDFYANFFFEVSVGSDQKNLKINTRFLIITIFFYKRLYTSNFYEICQKRENLQVFLQVAIEKTRSIIIGKIFLISYSYNDLKIIRIYWHNFFLLAFEVEILTKIRQNHEYLQIIFPRSTPPPNVQQNGTHLPFLISYSYSDYKIIRIHRHNFFLLAFEVEILTKIRQNHEYLQIILLTNHRCSESFPYTMITIIGILDSNLTLL</sequence>
<organism evidence="2 3">
    <name type="scientific">Aphis glycines</name>
    <name type="common">Soybean aphid</name>
    <dbReference type="NCBI Taxonomy" id="307491"/>
    <lineage>
        <taxon>Eukaryota</taxon>
        <taxon>Metazoa</taxon>
        <taxon>Ecdysozoa</taxon>
        <taxon>Arthropoda</taxon>
        <taxon>Hexapoda</taxon>
        <taxon>Insecta</taxon>
        <taxon>Pterygota</taxon>
        <taxon>Neoptera</taxon>
        <taxon>Paraneoptera</taxon>
        <taxon>Hemiptera</taxon>
        <taxon>Sternorrhyncha</taxon>
        <taxon>Aphidomorpha</taxon>
        <taxon>Aphidoidea</taxon>
        <taxon>Aphididae</taxon>
        <taxon>Aphidini</taxon>
        <taxon>Aphis</taxon>
        <taxon>Aphis</taxon>
    </lineage>
</organism>
<evidence type="ECO:0000313" key="3">
    <source>
        <dbReference type="Proteomes" id="UP000475862"/>
    </source>
</evidence>
<name>A0A6G0TQZ4_APHGL</name>
<comment type="caution">
    <text evidence="2">The sequence shown here is derived from an EMBL/GenBank/DDBJ whole genome shotgun (WGS) entry which is preliminary data.</text>
</comment>
<reference evidence="2 3" key="1">
    <citation type="submission" date="2019-08" db="EMBL/GenBank/DDBJ databases">
        <title>The genome of the soybean aphid Biotype 1, its phylome, world population structure and adaptation to the North American continent.</title>
        <authorList>
            <person name="Giordano R."/>
            <person name="Donthu R.K."/>
            <person name="Hernandez A.G."/>
            <person name="Wright C.L."/>
            <person name="Zimin A.V."/>
        </authorList>
    </citation>
    <scope>NUCLEOTIDE SEQUENCE [LARGE SCALE GENOMIC DNA]</scope>
    <source>
        <tissue evidence="2">Whole aphids</tissue>
    </source>
</reference>
<dbReference type="Proteomes" id="UP000475862">
    <property type="component" value="Unassembled WGS sequence"/>
</dbReference>
<evidence type="ECO:0000313" key="2">
    <source>
        <dbReference type="EMBL" id="KAE9536738.1"/>
    </source>
</evidence>